<evidence type="ECO:0000256" key="2">
    <source>
        <dbReference type="SAM" id="SignalP"/>
    </source>
</evidence>
<feature type="region of interest" description="Disordered" evidence="1">
    <location>
        <begin position="137"/>
        <end position="156"/>
    </location>
</feature>
<evidence type="ECO:0000256" key="1">
    <source>
        <dbReference type="SAM" id="MobiDB-lite"/>
    </source>
</evidence>
<comment type="caution">
    <text evidence="3">The sequence shown here is derived from an EMBL/GenBank/DDBJ whole genome shotgun (WGS) entry which is preliminary data.</text>
</comment>
<reference evidence="3 4" key="1">
    <citation type="submission" date="2018-04" db="EMBL/GenBank/DDBJ databases">
        <title>Genomic Encyclopedia of Type Strains, Phase III (KMG-III): the genomes of soil and plant-associated and newly described type strains.</title>
        <authorList>
            <person name="Whitman W."/>
        </authorList>
    </citation>
    <scope>NUCLEOTIDE SEQUENCE [LARGE SCALE GENOMIC DNA]</scope>
    <source>
        <strain evidence="3 4">MA101b</strain>
    </source>
</reference>
<dbReference type="Proteomes" id="UP000244189">
    <property type="component" value="Unassembled WGS sequence"/>
</dbReference>
<dbReference type="Gene3D" id="1.25.40.10">
    <property type="entry name" value="Tetratricopeptide repeat domain"/>
    <property type="match status" value="1"/>
</dbReference>
<name>A0A2T5GH50_9SPHN</name>
<protein>
    <submittedName>
        <fullName evidence="3">Sel1 repeat-containing protein</fullName>
    </submittedName>
</protein>
<feature type="signal peptide" evidence="2">
    <location>
        <begin position="1"/>
        <end position="42"/>
    </location>
</feature>
<accession>A0A2T5GH50</accession>
<dbReference type="SMART" id="SM00671">
    <property type="entry name" value="SEL1"/>
    <property type="match status" value="2"/>
</dbReference>
<dbReference type="AlphaFoldDB" id="A0A2T5GH50"/>
<feature type="chain" id="PRO_5015749657" evidence="2">
    <location>
        <begin position="43"/>
        <end position="273"/>
    </location>
</feature>
<evidence type="ECO:0000313" key="3">
    <source>
        <dbReference type="EMBL" id="PTQ58650.1"/>
    </source>
</evidence>
<organism evidence="3 4">
    <name type="scientific">Sphingomonas aurantiaca</name>
    <dbReference type="NCBI Taxonomy" id="185949"/>
    <lineage>
        <taxon>Bacteria</taxon>
        <taxon>Pseudomonadati</taxon>
        <taxon>Pseudomonadota</taxon>
        <taxon>Alphaproteobacteria</taxon>
        <taxon>Sphingomonadales</taxon>
        <taxon>Sphingomonadaceae</taxon>
        <taxon>Sphingomonas</taxon>
    </lineage>
</organism>
<proteinExistence type="predicted"/>
<dbReference type="InterPro" id="IPR011990">
    <property type="entry name" value="TPR-like_helical_dom_sf"/>
</dbReference>
<keyword evidence="2" id="KW-0732">Signal</keyword>
<sequence>MTSGRRNRCVIRRGGPNGLAWCKPTLRLAAALLAAPVSVSTAQTPPVDAHVFAEDTAREVAALVKPGAVLIVGEPQGYYQMAVVAQLEAKGFVTATRSVKGGIPTRFLMADGGRSGAAKVDLAVGTTILWRTYERSSGKPSGTWRKQAPTPTPVDQTLNESEQLYQLGRSIENQSPDRAMRYYRLAAALGHREAALRLGLTLIANGKAEEGIRFITVASNAGNAQAEYVLGLAYLNGTGIVKDPIRGRSLLGKAADAGIVAASRALGREALGR</sequence>
<dbReference type="EMBL" id="QAOG01000007">
    <property type="protein sequence ID" value="PTQ58650.1"/>
    <property type="molecule type" value="Genomic_DNA"/>
</dbReference>
<dbReference type="Pfam" id="PF08238">
    <property type="entry name" value="Sel1"/>
    <property type="match status" value="2"/>
</dbReference>
<keyword evidence="4" id="KW-1185">Reference proteome</keyword>
<dbReference type="SUPFAM" id="SSF81901">
    <property type="entry name" value="HCP-like"/>
    <property type="match status" value="1"/>
</dbReference>
<evidence type="ECO:0000313" key="4">
    <source>
        <dbReference type="Proteomes" id="UP000244189"/>
    </source>
</evidence>
<dbReference type="InterPro" id="IPR006597">
    <property type="entry name" value="Sel1-like"/>
</dbReference>
<gene>
    <name evidence="3" type="ORF">C8J26_3518</name>
</gene>